<dbReference type="PANTHER" id="PTHR39624">
    <property type="entry name" value="PROTEIN INVOLVED IN RIMO-MEDIATED BETA-METHYLTHIOLATION OF RIBOSOMAL PROTEIN S12 YCAO"/>
    <property type="match status" value="1"/>
</dbReference>
<dbReference type="EMBL" id="CADCTJ010000308">
    <property type="protein sequence ID" value="CAA9230710.1"/>
    <property type="molecule type" value="Genomic_DNA"/>
</dbReference>
<gene>
    <name evidence="1" type="ORF">AVDCRST_MAG95-970</name>
</gene>
<evidence type="ECO:0000313" key="1">
    <source>
        <dbReference type="EMBL" id="CAA9230710.1"/>
    </source>
</evidence>
<dbReference type="Gene3D" id="3.40.50.1820">
    <property type="entry name" value="alpha/beta hydrolase"/>
    <property type="match status" value="1"/>
</dbReference>
<name>A0A6J4HSD8_9BACT</name>
<dbReference type="Pfam" id="PF02566">
    <property type="entry name" value="OsmC"/>
    <property type="match status" value="1"/>
</dbReference>
<dbReference type="PANTHER" id="PTHR39624:SF2">
    <property type="entry name" value="OSMC-LIKE PROTEIN"/>
    <property type="match status" value="1"/>
</dbReference>
<proteinExistence type="predicted"/>
<dbReference type="InterPro" id="IPR036102">
    <property type="entry name" value="OsmC/Ohrsf"/>
</dbReference>
<dbReference type="InterPro" id="IPR029058">
    <property type="entry name" value="AB_hydrolase_fold"/>
</dbReference>
<dbReference type="Gene3D" id="3.30.300.20">
    <property type="match status" value="1"/>
</dbReference>
<dbReference type="InterPro" id="IPR003718">
    <property type="entry name" value="OsmC/Ohr_fam"/>
</dbReference>
<accession>A0A6J4HSD8</accession>
<dbReference type="SUPFAM" id="SSF82784">
    <property type="entry name" value="OsmC-like"/>
    <property type="match status" value="1"/>
</dbReference>
<sequence>MFLHSPQDRIVDIDNTAELFKAVFHPKSFVSLDGTDHLLSKKPDGGYVGELIASWAIRYIEIPPERDFSTKNQVVAYLDTEEKFTTRIKSGKHYLISDEPENVGGNAFGASPYELLAAGLAACTAMTLRLYAARKQWDLREVYVHLSHDKSHAEDCLNSESATSKIDKFTRELEFVGDLEDEQKQRLLEIADKCPVQRTLESVATVETGLKN</sequence>
<dbReference type="InterPro" id="IPR015946">
    <property type="entry name" value="KH_dom-like_a/b"/>
</dbReference>
<dbReference type="AlphaFoldDB" id="A0A6J4HSD8"/>
<reference evidence="1" key="1">
    <citation type="submission" date="2020-02" db="EMBL/GenBank/DDBJ databases">
        <authorList>
            <person name="Meier V. D."/>
        </authorList>
    </citation>
    <scope>NUCLEOTIDE SEQUENCE</scope>
    <source>
        <strain evidence="1">AVDCRST_MAG95</strain>
    </source>
</reference>
<organism evidence="1">
    <name type="scientific">uncultured Adhaeribacter sp</name>
    <dbReference type="NCBI Taxonomy" id="448109"/>
    <lineage>
        <taxon>Bacteria</taxon>
        <taxon>Pseudomonadati</taxon>
        <taxon>Bacteroidota</taxon>
        <taxon>Cytophagia</taxon>
        <taxon>Cytophagales</taxon>
        <taxon>Hymenobacteraceae</taxon>
        <taxon>Adhaeribacter</taxon>
        <taxon>environmental samples</taxon>
    </lineage>
</organism>
<protein>
    <submittedName>
        <fullName evidence="1">Bll2902 protein</fullName>
    </submittedName>
</protein>